<dbReference type="SUPFAM" id="SSF49313">
    <property type="entry name" value="Cadherin-like"/>
    <property type="match status" value="1"/>
</dbReference>
<reference evidence="4 5" key="1">
    <citation type="journal article" date="2015" name="Nature">
        <title>rRNA introns, odd ribosomes, and small enigmatic genomes across a large radiation of phyla.</title>
        <authorList>
            <person name="Brown C.T."/>
            <person name="Hug L.A."/>
            <person name="Thomas B.C."/>
            <person name="Sharon I."/>
            <person name="Castelle C.J."/>
            <person name="Singh A."/>
            <person name="Wilkins M.J."/>
            <person name="Williams K.H."/>
            <person name="Banfield J.F."/>
        </authorList>
    </citation>
    <scope>NUCLEOTIDE SEQUENCE [LARGE SCALE GENOMIC DNA]</scope>
</reference>
<accession>A0A0G0HB98</accession>
<evidence type="ECO:0000313" key="5">
    <source>
        <dbReference type="Proteomes" id="UP000034852"/>
    </source>
</evidence>
<dbReference type="InterPro" id="IPR013783">
    <property type="entry name" value="Ig-like_fold"/>
</dbReference>
<dbReference type="Pfam" id="PF05345">
    <property type="entry name" value="He_PIG"/>
    <property type="match status" value="1"/>
</dbReference>
<keyword evidence="2" id="KW-0812">Transmembrane</keyword>
<keyword evidence="2" id="KW-1133">Transmembrane helix</keyword>
<dbReference type="SMART" id="SM00736">
    <property type="entry name" value="CADG"/>
    <property type="match status" value="1"/>
</dbReference>
<feature type="transmembrane region" description="Helical" evidence="2">
    <location>
        <begin position="471"/>
        <end position="492"/>
    </location>
</feature>
<dbReference type="Proteomes" id="UP000034852">
    <property type="component" value="Unassembled WGS sequence"/>
</dbReference>
<feature type="compositionally biased region" description="Low complexity" evidence="1">
    <location>
        <begin position="660"/>
        <end position="675"/>
    </location>
</feature>
<dbReference type="PATRIC" id="fig|1619087.5.peg.237"/>
<organism evidence="4 5">
    <name type="scientific">candidate division WS6 bacterium GW2011_GWA2_37_6</name>
    <dbReference type="NCBI Taxonomy" id="1619087"/>
    <lineage>
        <taxon>Bacteria</taxon>
        <taxon>Candidatus Dojkabacteria</taxon>
    </lineage>
</organism>
<sequence>MGRSLKFFVISLFVLVSGLFLLKQAQLYLVANAAPLADTGDAFYVEKPRPSSKLVGQSEVRFYLVDDENAQPEYDVGLFRPDCLTRFGTIVANDYSIKQSNNFYSKSWNSDGPILDQASIPNGNYCLKVCVTLKNGDNNYSVCDLRPLSLVEKLNQNPVITSNVPNTLFLVGQTFGYYVQATDPDGDTLTYYLTTAPSFLQINSATGAITSKGALTQVGSFVVVVQVRDGNGGSASQQFTLKVEPEPTPKPSSIEIIFPAKDSVFRDDKDNSIEWIVSNISNISKITLFYSTDGQKWTKITDLGAKTTSYIWDAANVETGDYFIRVLVTTSTGKTYEDISEKFSLVSTKDEVVEDSASIIEVSPEEDKEYEANDQVVKEISATFVPSQGASVDPTSLVVLLDDKEITESCEISDNKLSCQISNSLSEGKHKVYVEFTDSAEKKASKTWYFTIKAPGTGDADGDGTNVSRTLLIILGICGLVFLLLFIPWLLFTLRRRRNESDDEVVVEGDYTLAPDADTYETQAYETPVNEVPTYEVPSPAPTVITSSTQSIPPTTVVEQSEPEEEDEFAIGESTMSAVQPVGQSTTQPMTQPMAQPTLQPMAQQTVVQPVSQPAQQPATPADTAGKQFGEEDIPDWLKEETFDDEEKKALADQTNQGKAQDQAQAQAQVTAASQPINASGNVIDLNTVDEQKQEDKGSQLYGDYGLATKDDSNLNGDSSSTDDNASDNNAVK</sequence>
<keyword evidence="2" id="KW-0472">Membrane</keyword>
<evidence type="ECO:0000256" key="2">
    <source>
        <dbReference type="SAM" id="Phobius"/>
    </source>
</evidence>
<protein>
    <recommendedName>
        <fullName evidence="3">Dystroglycan-type cadherin-like domain-containing protein</fullName>
    </recommendedName>
</protein>
<evidence type="ECO:0000259" key="3">
    <source>
        <dbReference type="SMART" id="SM00736"/>
    </source>
</evidence>
<feature type="region of interest" description="Disordered" evidence="1">
    <location>
        <begin position="604"/>
        <end position="733"/>
    </location>
</feature>
<proteinExistence type="predicted"/>
<dbReference type="GO" id="GO:0005509">
    <property type="term" value="F:calcium ion binding"/>
    <property type="evidence" value="ECO:0007669"/>
    <property type="project" value="InterPro"/>
</dbReference>
<dbReference type="Gene3D" id="2.60.40.10">
    <property type="entry name" value="Immunoglobulins"/>
    <property type="match status" value="2"/>
</dbReference>
<evidence type="ECO:0000313" key="4">
    <source>
        <dbReference type="EMBL" id="KKQ35800.1"/>
    </source>
</evidence>
<feature type="compositionally biased region" description="Low complexity" evidence="1">
    <location>
        <begin position="604"/>
        <end position="625"/>
    </location>
</feature>
<dbReference type="InterPro" id="IPR015919">
    <property type="entry name" value="Cadherin-like_sf"/>
</dbReference>
<comment type="caution">
    <text evidence="4">The sequence shown here is derived from an EMBL/GenBank/DDBJ whole genome shotgun (WGS) entry which is preliminary data.</text>
</comment>
<feature type="compositionally biased region" description="Low complexity" evidence="1">
    <location>
        <begin position="544"/>
        <end position="560"/>
    </location>
</feature>
<feature type="compositionally biased region" description="Basic and acidic residues" evidence="1">
    <location>
        <begin position="636"/>
        <end position="651"/>
    </location>
</feature>
<evidence type="ECO:0000256" key="1">
    <source>
        <dbReference type="SAM" id="MobiDB-lite"/>
    </source>
</evidence>
<dbReference type="InterPro" id="IPR006644">
    <property type="entry name" value="Cadg"/>
</dbReference>
<name>A0A0G0HB98_9BACT</name>
<feature type="domain" description="Dystroglycan-type cadherin-like" evidence="3">
    <location>
        <begin position="159"/>
        <end position="250"/>
    </location>
</feature>
<feature type="compositionally biased region" description="Low complexity" evidence="1">
    <location>
        <begin position="716"/>
        <end position="733"/>
    </location>
</feature>
<dbReference type="AlphaFoldDB" id="A0A0G0HB98"/>
<dbReference type="EMBL" id="LBTH01000015">
    <property type="protein sequence ID" value="KKQ35800.1"/>
    <property type="molecule type" value="Genomic_DNA"/>
</dbReference>
<dbReference type="GO" id="GO:0016020">
    <property type="term" value="C:membrane"/>
    <property type="evidence" value="ECO:0007669"/>
    <property type="project" value="InterPro"/>
</dbReference>
<gene>
    <name evidence="4" type="ORF">US52_C0015G0009</name>
</gene>
<feature type="region of interest" description="Disordered" evidence="1">
    <location>
        <begin position="544"/>
        <end position="563"/>
    </location>
</feature>